<gene>
    <name evidence="2" type="ORF">J8N05_18490</name>
</gene>
<dbReference type="RefSeq" id="WP_210884143.1">
    <property type="nucleotide sequence ID" value="NZ_JAGPYQ010000001.1"/>
</dbReference>
<proteinExistence type="predicted"/>
<feature type="region of interest" description="Disordered" evidence="1">
    <location>
        <begin position="245"/>
        <end position="271"/>
    </location>
</feature>
<dbReference type="Proteomes" id="UP000677413">
    <property type="component" value="Unassembled WGS sequence"/>
</dbReference>
<evidence type="ECO:0000313" key="2">
    <source>
        <dbReference type="EMBL" id="MBQ0850189.1"/>
    </source>
</evidence>
<organism evidence="2 3">
    <name type="scientific">Streptomyces liliiviolaceus</name>
    <dbReference type="NCBI Taxonomy" id="2823109"/>
    <lineage>
        <taxon>Bacteria</taxon>
        <taxon>Bacillati</taxon>
        <taxon>Actinomycetota</taxon>
        <taxon>Actinomycetes</taxon>
        <taxon>Kitasatosporales</taxon>
        <taxon>Streptomycetaceae</taxon>
        <taxon>Streptomyces</taxon>
    </lineage>
</organism>
<sequence>MTSPRLTIDTPAGPVHATVSPRDGDAVVFELGGAMRGSVHVTGTTDPHHWDQFTAVRACLGPVNAFTTTAPDEDLPRLARGRIGYCGSLTLYRDRFDCPQVSVRQLSATSDKPPSEKTEVVLTAVLRGCAEHVAQRADLPAILEASRQRDTPGLLRFLTWSAAYHHAEAVRLEREARAALLARKAAEAAWRTAAQWLSLSPHPVLLLMLADCPDSLTRKIRGLQWWGPYCVDAAAEELERARRAQAEADSLRAQQGGRPPCRRGLALPEGG</sequence>
<keyword evidence="3" id="KW-1185">Reference proteome</keyword>
<evidence type="ECO:0000256" key="1">
    <source>
        <dbReference type="SAM" id="MobiDB-lite"/>
    </source>
</evidence>
<protein>
    <submittedName>
        <fullName evidence="2">Uncharacterized protein</fullName>
    </submittedName>
</protein>
<name>A0A940XQI9_9ACTN</name>
<dbReference type="AlphaFoldDB" id="A0A940XQI9"/>
<accession>A0A940XQI9</accession>
<reference evidence="2 3" key="1">
    <citation type="submission" date="2021-04" db="EMBL/GenBank/DDBJ databases">
        <authorList>
            <person name="Tang X."/>
            <person name="Zhou X."/>
            <person name="Chen X."/>
            <person name="Cernava T."/>
            <person name="Zhang C."/>
        </authorList>
    </citation>
    <scope>NUCLEOTIDE SEQUENCE [LARGE SCALE GENOMIC DNA]</scope>
    <source>
        <strain evidence="2 3">BH-SS-21</strain>
    </source>
</reference>
<comment type="caution">
    <text evidence="2">The sequence shown here is derived from an EMBL/GenBank/DDBJ whole genome shotgun (WGS) entry which is preliminary data.</text>
</comment>
<evidence type="ECO:0000313" key="3">
    <source>
        <dbReference type="Proteomes" id="UP000677413"/>
    </source>
</evidence>
<dbReference type="EMBL" id="JAGPYQ010000001">
    <property type="protein sequence ID" value="MBQ0850189.1"/>
    <property type="molecule type" value="Genomic_DNA"/>
</dbReference>